<protein>
    <submittedName>
        <fullName evidence="2">Uncharacterized protein</fullName>
    </submittedName>
</protein>
<sequence length="153" mass="15889">MRPDSTRVDSVPLTWEPFAMVAALWGLGSALSLPLGQGLALCAVGQGFQWPEGQVLDSLVGLANGDPGVGLRSPPPTTLTYASALSVWLIGTGVLLVLATVGARALGLSTAGRGLAGRAEIAATLGPAALRRRARVIRPDLFGRRRNPRGTRE</sequence>
<dbReference type="Proteomes" id="UP000281738">
    <property type="component" value="Unassembled WGS sequence"/>
</dbReference>
<feature type="transmembrane region" description="Helical" evidence="1">
    <location>
        <begin position="81"/>
        <end position="103"/>
    </location>
</feature>
<gene>
    <name evidence="2" type="ORF">EDD33_1980</name>
</gene>
<organism evidence="2 3">
    <name type="scientific">Nocardioides aurantiacus</name>
    <dbReference type="NCBI Taxonomy" id="86796"/>
    <lineage>
        <taxon>Bacteria</taxon>
        <taxon>Bacillati</taxon>
        <taxon>Actinomycetota</taxon>
        <taxon>Actinomycetes</taxon>
        <taxon>Propionibacteriales</taxon>
        <taxon>Nocardioidaceae</taxon>
        <taxon>Nocardioides</taxon>
    </lineage>
</organism>
<proteinExistence type="predicted"/>
<accession>A0A3N2CUB1</accession>
<comment type="caution">
    <text evidence="2">The sequence shown here is derived from an EMBL/GenBank/DDBJ whole genome shotgun (WGS) entry which is preliminary data.</text>
</comment>
<evidence type="ECO:0000313" key="2">
    <source>
        <dbReference type="EMBL" id="ROR91119.1"/>
    </source>
</evidence>
<keyword evidence="1" id="KW-1133">Transmembrane helix</keyword>
<keyword evidence="3" id="KW-1185">Reference proteome</keyword>
<evidence type="ECO:0000256" key="1">
    <source>
        <dbReference type="SAM" id="Phobius"/>
    </source>
</evidence>
<evidence type="ECO:0000313" key="3">
    <source>
        <dbReference type="Proteomes" id="UP000281738"/>
    </source>
</evidence>
<reference evidence="2 3" key="1">
    <citation type="submission" date="2018-11" db="EMBL/GenBank/DDBJ databases">
        <title>Sequencing the genomes of 1000 actinobacteria strains.</title>
        <authorList>
            <person name="Klenk H.-P."/>
        </authorList>
    </citation>
    <scope>NUCLEOTIDE SEQUENCE [LARGE SCALE GENOMIC DNA]</scope>
    <source>
        <strain evidence="2 3">DSM 12652</strain>
    </source>
</reference>
<keyword evidence="1" id="KW-0812">Transmembrane</keyword>
<dbReference type="AlphaFoldDB" id="A0A3N2CUB1"/>
<dbReference type="EMBL" id="RKHO01000001">
    <property type="protein sequence ID" value="ROR91119.1"/>
    <property type="molecule type" value="Genomic_DNA"/>
</dbReference>
<keyword evidence="1" id="KW-0472">Membrane</keyword>
<name>A0A3N2CUB1_9ACTN</name>